<feature type="compositionally biased region" description="Polar residues" evidence="1">
    <location>
        <begin position="1"/>
        <end position="12"/>
    </location>
</feature>
<feature type="compositionally biased region" description="Basic and acidic residues" evidence="1">
    <location>
        <begin position="73"/>
        <end position="91"/>
    </location>
</feature>
<reference evidence="2 3" key="1">
    <citation type="submission" date="2018-02" db="EMBL/GenBank/DDBJ databases">
        <title>Draft genome of wild Prunus yedoensis var. nudiflora.</title>
        <authorList>
            <person name="Baek S."/>
            <person name="Kim J.-H."/>
            <person name="Choi K."/>
            <person name="Kim G.-B."/>
            <person name="Cho A."/>
            <person name="Jang H."/>
            <person name="Shin C.-H."/>
            <person name="Yu H.-J."/>
            <person name="Mun J.-H."/>
        </authorList>
    </citation>
    <scope>NUCLEOTIDE SEQUENCE [LARGE SCALE GENOMIC DNA]</scope>
    <source>
        <strain evidence="3">cv. Jeju island</strain>
        <tissue evidence="2">Leaf</tissue>
    </source>
</reference>
<sequence length="194" mass="20903">MIYSSTDVVEQSSTKKRSLLEEAESGGGSEVQPETTQGKRRRTSPVEVPGTALIAPQVSIPSSLPYAATAGEESLRGRERQDDNPQAKDECGVDNLAEIKVTVESVSSNAWEFQAVDVPTSEGVAPQSQEVEPEMPVPNPDPEPLVGPVEGMESSRFQSESSGSAFMSKARAKILLEKWLALSLEEKVNEEQSV</sequence>
<dbReference type="EMBL" id="PJQY01001624">
    <property type="protein sequence ID" value="PQQ00978.1"/>
    <property type="molecule type" value="Genomic_DNA"/>
</dbReference>
<feature type="region of interest" description="Disordered" evidence="1">
    <location>
        <begin position="117"/>
        <end position="163"/>
    </location>
</feature>
<protein>
    <submittedName>
        <fullName evidence="2">Uncharacterized protein</fullName>
    </submittedName>
</protein>
<feature type="region of interest" description="Disordered" evidence="1">
    <location>
        <begin position="1"/>
        <end position="92"/>
    </location>
</feature>
<keyword evidence="3" id="KW-1185">Reference proteome</keyword>
<feature type="compositionally biased region" description="Low complexity" evidence="1">
    <location>
        <begin position="146"/>
        <end position="163"/>
    </location>
</feature>
<evidence type="ECO:0000256" key="1">
    <source>
        <dbReference type="SAM" id="MobiDB-lite"/>
    </source>
</evidence>
<comment type="caution">
    <text evidence="2">The sequence shown here is derived from an EMBL/GenBank/DDBJ whole genome shotgun (WGS) entry which is preliminary data.</text>
</comment>
<proteinExistence type="predicted"/>
<dbReference type="AlphaFoldDB" id="A0A314YA47"/>
<evidence type="ECO:0000313" key="2">
    <source>
        <dbReference type="EMBL" id="PQQ00978.1"/>
    </source>
</evidence>
<evidence type="ECO:0000313" key="3">
    <source>
        <dbReference type="Proteomes" id="UP000250321"/>
    </source>
</evidence>
<gene>
    <name evidence="2" type="ORF">Pyn_20885</name>
</gene>
<organism evidence="2 3">
    <name type="scientific">Prunus yedoensis var. nudiflora</name>
    <dbReference type="NCBI Taxonomy" id="2094558"/>
    <lineage>
        <taxon>Eukaryota</taxon>
        <taxon>Viridiplantae</taxon>
        <taxon>Streptophyta</taxon>
        <taxon>Embryophyta</taxon>
        <taxon>Tracheophyta</taxon>
        <taxon>Spermatophyta</taxon>
        <taxon>Magnoliopsida</taxon>
        <taxon>eudicotyledons</taxon>
        <taxon>Gunneridae</taxon>
        <taxon>Pentapetalae</taxon>
        <taxon>rosids</taxon>
        <taxon>fabids</taxon>
        <taxon>Rosales</taxon>
        <taxon>Rosaceae</taxon>
        <taxon>Amygdaloideae</taxon>
        <taxon>Amygdaleae</taxon>
        <taxon>Prunus</taxon>
    </lineage>
</organism>
<accession>A0A314YA47</accession>
<feature type="compositionally biased region" description="Pro residues" evidence="1">
    <location>
        <begin position="135"/>
        <end position="145"/>
    </location>
</feature>
<dbReference type="Proteomes" id="UP000250321">
    <property type="component" value="Unassembled WGS sequence"/>
</dbReference>
<name>A0A314YA47_PRUYE</name>